<dbReference type="InterPro" id="IPR005181">
    <property type="entry name" value="SASA"/>
</dbReference>
<dbReference type="AlphaFoldDB" id="A0AA35RHA1"/>
<dbReference type="EMBL" id="CASHTH010001083">
    <property type="protein sequence ID" value="CAI8011164.1"/>
    <property type="molecule type" value="Genomic_DNA"/>
</dbReference>
<evidence type="ECO:0000256" key="1">
    <source>
        <dbReference type="ARBA" id="ARBA00022801"/>
    </source>
</evidence>
<dbReference type="PANTHER" id="PTHR22901">
    <property type="entry name" value="SIALATE O-ACETYLESTERASE"/>
    <property type="match status" value="1"/>
</dbReference>
<evidence type="ECO:0000256" key="2">
    <source>
        <dbReference type="SAM" id="SignalP"/>
    </source>
</evidence>
<dbReference type="Gene3D" id="3.40.50.1110">
    <property type="entry name" value="SGNH hydrolase"/>
    <property type="match status" value="1"/>
</dbReference>
<feature type="signal peptide" evidence="2">
    <location>
        <begin position="1"/>
        <end position="17"/>
    </location>
</feature>
<keyword evidence="5" id="KW-1185">Reference proteome</keyword>
<gene>
    <name evidence="4" type="ORF">GBAR_LOCUS7254</name>
</gene>
<organism evidence="4 5">
    <name type="scientific">Geodia barretti</name>
    <name type="common">Barrett's horny sponge</name>
    <dbReference type="NCBI Taxonomy" id="519541"/>
    <lineage>
        <taxon>Eukaryota</taxon>
        <taxon>Metazoa</taxon>
        <taxon>Porifera</taxon>
        <taxon>Demospongiae</taxon>
        <taxon>Heteroscleromorpha</taxon>
        <taxon>Tetractinellida</taxon>
        <taxon>Astrophorina</taxon>
        <taxon>Geodiidae</taxon>
        <taxon>Geodia</taxon>
    </lineage>
</organism>
<dbReference type="GO" id="GO:0001681">
    <property type="term" value="F:sialate O-acetylesterase activity"/>
    <property type="evidence" value="ECO:0007669"/>
    <property type="project" value="InterPro"/>
</dbReference>
<reference evidence="4" key="1">
    <citation type="submission" date="2023-03" db="EMBL/GenBank/DDBJ databases">
        <authorList>
            <person name="Steffen K."/>
            <person name="Cardenas P."/>
        </authorList>
    </citation>
    <scope>NUCLEOTIDE SEQUENCE</scope>
</reference>
<dbReference type="GO" id="GO:0005975">
    <property type="term" value="P:carbohydrate metabolic process"/>
    <property type="evidence" value="ECO:0007669"/>
    <property type="project" value="TreeGrafter"/>
</dbReference>
<evidence type="ECO:0000313" key="4">
    <source>
        <dbReference type="EMBL" id="CAI8011164.1"/>
    </source>
</evidence>
<dbReference type="Pfam" id="PF03629">
    <property type="entry name" value="SASA"/>
    <property type="match status" value="1"/>
</dbReference>
<proteinExistence type="predicted"/>
<evidence type="ECO:0000313" key="5">
    <source>
        <dbReference type="Proteomes" id="UP001174909"/>
    </source>
</evidence>
<feature type="domain" description="Sialate O-acetylesterase" evidence="3">
    <location>
        <begin position="106"/>
        <end position="291"/>
    </location>
</feature>
<dbReference type="PANTHER" id="PTHR22901:SF0">
    <property type="entry name" value="SIALATE O-ACETYLESTERASE"/>
    <property type="match status" value="1"/>
</dbReference>
<dbReference type="SUPFAM" id="SSF52266">
    <property type="entry name" value="SGNH hydrolase"/>
    <property type="match status" value="1"/>
</dbReference>
<dbReference type="Proteomes" id="UP001174909">
    <property type="component" value="Unassembled WGS sequence"/>
</dbReference>
<feature type="chain" id="PRO_5041259202" evidence="2">
    <location>
        <begin position="18"/>
        <end position="497"/>
    </location>
</feature>
<accession>A0AA35RHA1</accession>
<dbReference type="InterPro" id="IPR036514">
    <property type="entry name" value="SGNH_hydro_sf"/>
</dbReference>
<protein>
    <submittedName>
        <fullName evidence="4">Sialate O-acetylesterase</fullName>
    </submittedName>
</protein>
<comment type="caution">
    <text evidence="4">The sequence shown here is derived from an EMBL/GenBank/DDBJ whole genome shotgun (WGS) entry which is preliminary data.</text>
</comment>
<evidence type="ECO:0000259" key="3">
    <source>
        <dbReference type="Pfam" id="PF03629"/>
    </source>
</evidence>
<sequence>MVKVLVLLLLYTSAARAAFRFANYYGDHMVLQRAPAQANIWGYVDECAAVNITFNSATISATVTPDGGTECRWIATLPATDAVTPFTITATSLQGTITLADVLFGDVWVCSGQSNMQFTVPQAFNASEEEALADKYPNIRLFTAALMASDTPVEELLAVEQPWSVASAKTVGGGNWTYFSASCWFYGRNIYDVVQYPIGLVDTDWGGTPVEAWSSPDALAKCGKYTSSRKADGKAPSPDQPSVLWNAMIYPLLNMTIKGAVWYQGEANAGDPSTYNCTFPAMIDDWRGKWKNASQHTSSLFPFGFVQLAAYGSDNSSSFSPGFPVIRWAQTADYGFVPNPRLRAVFMAVAMDLGDPSSPFGSIHPRDKQDVGLRLALAGRAIAYGDSEVYFTGPLATTATMSTDMQEVVVEYTSLAGSEVELRYSYGFELGCSDATWLDATATAADSNKVMVGVPACAAGAMPTALRYCWRSDPCSFKLCPVYSGDLPSPPFQMNLT</sequence>
<keyword evidence="1" id="KW-0378">Hydrolase</keyword>
<keyword evidence="2" id="KW-0732">Signal</keyword>
<name>A0AA35RHA1_GEOBA</name>
<dbReference type="InterPro" id="IPR039329">
    <property type="entry name" value="SIAE"/>
</dbReference>